<dbReference type="PANTHER" id="PTHR33169:SF14">
    <property type="entry name" value="TRANSCRIPTIONAL REGULATOR RV3488"/>
    <property type="match status" value="1"/>
</dbReference>
<proteinExistence type="predicted"/>
<evidence type="ECO:0000313" key="2">
    <source>
        <dbReference type="EMBL" id="MBK1843862.1"/>
    </source>
</evidence>
<dbReference type="InterPro" id="IPR052509">
    <property type="entry name" value="Metal_resp_DNA-bind_regulator"/>
</dbReference>
<evidence type="ECO:0000259" key="1">
    <source>
        <dbReference type="Pfam" id="PF03551"/>
    </source>
</evidence>
<dbReference type="EMBL" id="JAPMKX010000001">
    <property type="protein sequence ID" value="MCX7537004.1"/>
    <property type="molecule type" value="Genomic_DNA"/>
</dbReference>
<accession>A0A9Q4CCK6</accession>
<comment type="caution">
    <text evidence="3">The sequence shown here is derived from an EMBL/GenBank/DDBJ whole genome shotgun (WGS) entry which is preliminary data.</text>
</comment>
<dbReference type="SUPFAM" id="SSF46785">
    <property type="entry name" value="Winged helix' DNA-binding domain"/>
    <property type="match status" value="1"/>
</dbReference>
<dbReference type="EMBL" id="JAENIP010000010">
    <property type="protein sequence ID" value="MBK1843862.1"/>
    <property type="molecule type" value="Genomic_DNA"/>
</dbReference>
<reference evidence="2" key="1">
    <citation type="submission" date="2021-01" db="EMBL/GenBank/DDBJ databases">
        <title>Characterization of Corynebacterium spp. from penguins.</title>
        <authorList>
            <person name="Svec P."/>
        </authorList>
    </citation>
    <scope>NUCLEOTIDE SEQUENCE</scope>
    <source>
        <strain evidence="2">CCM 8835</strain>
    </source>
</reference>
<name>A0A9Q4CCK6_9CORY</name>
<dbReference type="InterPro" id="IPR005149">
    <property type="entry name" value="Tscrpt_reg_PadR_N"/>
</dbReference>
<evidence type="ECO:0000313" key="5">
    <source>
        <dbReference type="Proteomes" id="UP001070238"/>
    </source>
</evidence>
<sequence>MGDRSDREFAAWQRVTLPLLLLGEMEIAPGHGYGLAERLVERGLNPVKGAALYPVLNRLEDDGLATSTWEPGESGPGRKVYHLSPAGAEQLAQSRRRFAEFAAIIVDGYGQLTAP</sequence>
<dbReference type="Proteomes" id="UP000650005">
    <property type="component" value="Unassembled WGS sequence"/>
</dbReference>
<dbReference type="RefSeq" id="WP_200257466.1">
    <property type="nucleotide sequence ID" value="NZ_JAENIP020000001.1"/>
</dbReference>
<gene>
    <name evidence="2" type="ORF">JIM95_04590</name>
    <name evidence="3" type="ORF">OS123_00365</name>
</gene>
<evidence type="ECO:0000313" key="4">
    <source>
        <dbReference type="Proteomes" id="UP000650005"/>
    </source>
</evidence>
<dbReference type="Pfam" id="PF03551">
    <property type="entry name" value="PadR"/>
    <property type="match status" value="1"/>
</dbReference>
<reference evidence="3" key="2">
    <citation type="submission" date="2022-11" db="EMBL/GenBank/DDBJ databases">
        <title>Corynebacterium sp. isolated from Penguins.</title>
        <authorList>
            <person name="Sedlar K."/>
            <person name="Svec P."/>
        </authorList>
    </citation>
    <scope>NUCLEOTIDE SEQUENCE</scope>
    <source>
        <strain evidence="3">P5875</strain>
    </source>
</reference>
<keyword evidence="4" id="KW-1185">Reference proteome</keyword>
<dbReference type="PANTHER" id="PTHR33169">
    <property type="entry name" value="PADR-FAMILY TRANSCRIPTIONAL REGULATOR"/>
    <property type="match status" value="1"/>
</dbReference>
<dbReference type="Proteomes" id="UP001070238">
    <property type="component" value="Unassembled WGS sequence"/>
</dbReference>
<dbReference type="Gene3D" id="1.10.10.10">
    <property type="entry name" value="Winged helix-like DNA-binding domain superfamily/Winged helix DNA-binding domain"/>
    <property type="match status" value="1"/>
</dbReference>
<dbReference type="AlphaFoldDB" id="A0A9Q4CCK6"/>
<dbReference type="InterPro" id="IPR036390">
    <property type="entry name" value="WH_DNA-bd_sf"/>
</dbReference>
<evidence type="ECO:0000313" key="3">
    <source>
        <dbReference type="EMBL" id="MCX7537004.1"/>
    </source>
</evidence>
<feature type="domain" description="Transcription regulator PadR N-terminal" evidence="1">
    <location>
        <begin position="23"/>
        <end position="92"/>
    </location>
</feature>
<dbReference type="InterPro" id="IPR036388">
    <property type="entry name" value="WH-like_DNA-bd_sf"/>
</dbReference>
<organism evidence="3 5">
    <name type="scientific">Corynebacterium antarcticum</name>
    <dbReference type="NCBI Taxonomy" id="2800405"/>
    <lineage>
        <taxon>Bacteria</taxon>
        <taxon>Bacillati</taxon>
        <taxon>Actinomycetota</taxon>
        <taxon>Actinomycetes</taxon>
        <taxon>Mycobacteriales</taxon>
        <taxon>Corynebacteriaceae</taxon>
        <taxon>Corynebacterium</taxon>
    </lineage>
</organism>
<protein>
    <submittedName>
        <fullName evidence="3">PadR family transcriptional regulator</fullName>
    </submittedName>
</protein>